<feature type="transmembrane region" description="Helical" evidence="1">
    <location>
        <begin position="181"/>
        <end position="199"/>
    </location>
</feature>
<keyword evidence="1" id="KW-0812">Transmembrane</keyword>
<reference evidence="2" key="2">
    <citation type="submission" date="2024-10" db="UniProtKB">
        <authorList>
            <consortium name="EnsemblProtists"/>
        </authorList>
    </citation>
    <scope>IDENTIFICATION</scope>
</reference>
<dbReference type="AlphaFoldDB" id="A0A0D3J2E4"/>
<dbReference type="HOGENOM" id="CLU_1206706_0_0_1"/>
<dbReference type="Proteomes" id="UP000013827">
    <property type="component" value="Unassembled WGS sequence"/>
</dbReference>
<sequence length="230" mass="23713">MLLAAPPALLQHSLAPRLSLSSPPLRIRDAPLMRTWQDAVSSAQDRAATVKAEQDAVAAVMLTGTAGCLFAPGVLLLPIDNLALDLLASSLVGGLLGVAAGFGDGAVGAALRSVGGWVVDALPLDKLPSVSYADVKKYGVAGTIAYILTELAFWAVAFPVASTSFYNLNGHWPDFGDGADRAAVLAFIFAGANVARLVVPLRFGAAFALAPWVEENVCQRFGIGGGREGA</sequence>
<dbReference type="EnsemblProtists" id="EOD17679">
    <property type="protein sequence ID" value="EOD17679"/>
    <property type="gene ID" value="EMIHUDRAFT_243819"/>
</dbReference>
<accession>A0A0D3J2E4</accession>
<dbReference type="KEGG" id="ehx:EMIHUDRAFT_243819"/>
<feature type="transmembrane region" description="Helical" evidence="1">
    <location>
        <begin position="56"/>
        <end position="77"/>
    </location>
</feature>
<protein>
    <submittedName>
        <fullName evidence="2">Uncharacterized protein</fullName>
    </submittedName>
</protein>
<feature type="transmembrane region" description="Helical" evidence="1">
    <location>
        <begin position="138"/>
        <end position="161"/>
    </location>
</feature>
<organism evidence="2 3">
    <name type="scientific">Emiliania huxleyi (strain CCMP1516)</name>
    <dbReference type="NCBI Taxonomy" id="280463"/>
    <lineage>
        <taxon>Eukaryota</taxon>
        <taxon>Haptista</taxon>
        <taxon>Haptophyta</taxon>
        <taxon>Prymnesiophyceae</taxon>
        <taxon>Isochrysidales</taxon>
        <taxon>Noelaerhabdaceae</taxon>
        <taxon>Emiliania</taxon>
    </lineage>
</organism>
<evidence type="ECO:0000313" key="2">
    <source>
        <dbReference type="EnsemblProtists" id="EOD17679"/>
    </source>
</evidence>
<evidence type="ECO:0000313" key="3">
    <source>
        <dbReference type="Proteomes" id="UP000013827"/>
    </source>
</evidence>
<keyword evidence="1" id="KW-1133">Transmembrane helix</keyword>
<dbReference type="GeneID" id="17263828"/>
<proteinExistence type="predicted"/>
<keyword evidence="3" id="KW-1185">Reference proteome</keyword>
<name>A0A0D3J2E4_EMIH1</name>
<keyword evidence="1" id="KW-0472">Membrane</keyword>
<reference evidence="3" key="1">
    <citation type="journal article" date="2013" name="Nature">
        <title>Pan genome of the phytoplankton Emiliania underpins its global distribution.</title>
        <authorList>
            <person name="Read B.A."/>
            <person name="Kegel J."/>
            <person name="Klute M.J."/>
            <person name="Kuo A."/>
            <person name="Lefebvre S.C."/>
            <person name="Maumus F."/>
            <person name="Mayer C."/>
            <person name="Miller J."/>
            <person name="Monier A."/>
            <person name="Salamov A."/>
            <person name="Young J."/>
            <person name="Aguilar M."/>
            <person name="Claverie J.M."/>
            <person name="Frickenhaus S."/>
            <person name="Gonzalez K."/>
            <person name="Herman E.K."/>
            <person name="Lin Y.C."/>
            <person name="Napier J."/>
            <person name="Ogata H."/>
            <person name="Sarno A.F."/>
            <person name="Shmutz J."/>
            <person name="Schroeder D."/>
            <person name="de Vargas C."/>
            <person name="Verret F."/>
            <person name="von Dassow P."/>
            <person name="Valentin K."/>
            <person name="Van de Peer Y."/>
            <person name="Wheeler G."/>
            <person name="Dacks J.B."/>
            <person name="Delwiche C.F."/>
            <person name="Dyhrman S.T."/>
            <person name="Glockner G."/>
            <person name="John U."/>
            <person name="Richards T."/>
            <person name="Worden A.Z."/>
            <person name="Zhang X."/>
            <person name="Grigoriev I.V."/>
            <person name="Allen A.E."/>
            <person name="Bidle K."/>
            <person name="Borodovsky M."/>
            <person name="Bowler C."/>
            <person name="Brownlee C."/>
            <person name="Cock J.M."/>
            <person name="Elias M."/>
            <person name="Gladyshev V.N."/>
            <person name="Groth M."/>
            <person name="Guda C."/>
            <person name="Hadaegh A."/>
            <person name="Iglesias-Rodriguez M.D."/>
            <person name="Jenkins J."/>
            <person name="Jones B.M."/>
            <person name="Lawson T."/>
            <person name="Leese F."/>
            <person name="Lindquist E."/>
            <person name="Lobanov A."/>
            <person name="Lomsadze A."/>
            <person name="Malik S.B."/>
            <person name="Marsh M.E."/>
            <person name="Mackinder L."/>
            <person name="Mock T."/>
            <person name="Mueller-Roeber B."/>
            <person name="Pagarete A."/>
            <person name="Parker M."/>
            <person name="Probert I."/>
            <person name="Quesneville H."/>
            <person name="Raines C."/>
            <person name="Rensing S.A."/>
            <person name="Riano-Pachon D.M."/>
            <person name="Richier S."/>
            <person name="Rokitta S."/>
            <person name="Shiraiwa Y."/>
            <person name="Soanes D.M."/>
            <person name="van der Giezen M."/>
            <person name="Wahlund T.M."/>
            <person name="Williams B."/>
            <person name="Wilson W."/>
            <person name="Wolfe G."/>
            <person name="Wurch L.L."/>
        </authorList>
    </citation>
    <scope>NUCLEOTIDE SEQUENCE</scope>
</reference>
<dbReference type="eggNOG" id="ENOG502S883">
    <property type="taxonomic scope" value="Eukaryota"/>
</dbReference>
<dbReference type="PaxDb" id="2903-EOD17679"/>
<evidence type="ECO:0000256" key="1">
    <source>
        <dbReference type="SAM" id="Phobius"/>
    </source>
</evidence>
<dbReference type="RefSeq" id="XP_005770108.1">
    <property type="nucleotide sequence ID" value="XM_005770051.1"/>
</dbReference>